<dbReference type="FunFam" id="1.10.8.60:FF:000014">
    <property type="entry name" value="DNA-binding transcriptional regulator NtrC"/>
    <property type="match status" value="1"/>
</dbReference>
<evidence type="ECO:0000256" key="6">
    <source>
        <dbReference type="ARBA" id="ARBA00023163"/>
    </source>
</evidence>
<reference evidence="10" key="1">
    <citation type="journal article" date="2023" name="J. Hazard. Mater.">
        <title>Anaerobic biodegradation of pyrene and benzo[a]pyrene by a new sulfate-reducing Desulforamulus aquiferis strain DSA.</title>
        <authorList>
            <person name="Zhang Z."/>
            <person name="Sun J."/>
            <person name="Gong X."/>
            <person name="Wang C."/>
            <person name="Wang H."/>
        </authorList>
    </citation>
    <scope>NUCLEOTIDE SEQUENCE</scope>
    <source>
        <strain evidence="10">DSA</strain>
    </source>
</reference>
<dbReference type="PRINTS" id="PR01590">
    <property type="entry name" value="HTHFIS"/>
</dbReference>
<dbReference type="SMART" id="SM00382">
    <property type="entry name" value="AAA"/>
    <property type="match status" value="1"/>
</dbReference>
<dbReference type="SUPFAM" id="SSF52540">
    <property type="entry name" value="P-loop containing nucleoside triphosphate hydrolases"/>
    <property type="match status" value="1"/>
</dbReference>
<proteinExistence type="predicted"/>
<dbReference type="PROSITE" id="PS00675">
    <property type="entry name" value="SIGMA54_INTERACT_1"/>
    <property type="match status" value="1"/>
</dbReference>
<dbReference type="InterPro" id="IPR025943">
    <property type="entry name" value="Sigma_54_int_dom_ATP-bd_2"/>
</dbReference>
<dbReference type="SUPFAM" id="SSF46689">
    <property type="entry name" value="Homeodomain-like"/>
    <property type="match status" value="1"/>
</dbReference>
<evidence type="ECO:0000256" key="3">
    <source>
        <dbReference type="ARBA" id="ARBA00023015"/>
    </source>
</evidence>
<feature type="domain" description="Sigma-54 factor interaction" evidence="8">
    <location>
        <begin position="269"/>
        <end position="499"/>
    </location>
</feature>
<evidence type="ECO:0000256" key="2">
    <source>
        <dbReference type="ARBA" id="ARBA00022840"/>
    </source>
</evidence>
<dbReference type="Proteomes" id="UP001172911">
    <property type="component" value="Unassembled WGS sequence"/>
</dbReference>
<evidence type="ECO:0000256" key="1">
    <source>
        <dbReference type="ARBA" id="ARBA00022741"/>
    </source>
</evidence>
<dbReference type="PROSITE" id="PS50112">
    <property type="entry name" value="PAS"/>
    <property type="match status" value="1"/>
</dbReference>
<dbReference type="InterPro" id="IPR002197">
    <property type="entry name" value="HTH_Fis"/>
</dbReference>
<dbReference type="SUPFAM" id="SSF55785">
    <property type="entry name" value="PYP-like sensor domain (PAS domain)"/>
    <property type="match status" value="1"/>
</dbReference>
<evidence type="ECO:0000313" key="10">
    <source>
        <dbReference type="EMBL" id="MDO7786173.1"/>
    </source>
</evidence>
<dbReference type="PROSITE" id="PS00676">
    <property type="entry name" value="SIGMA54_INTERACT_2"/>
    <property type="match status" value="1"/>
</dbReference>
<reference evidence="10" key="2">
    <citation type="submission" date="2023-03" db="EMBL/GenBank/DDBJ databases">
        <authorList>
            <person name="Zhang Z."/>
        </authorList>
    </citation>
    <scope>NUCLEOTIDE SEQUENCE</scope>
    <source>
        <strain evidence="10">DSA</strain>
    </source>
</reference>
<dbReference type="GO" id="GO:0006355">
    <property type="term" value="P:regulation of DNA-templated transcription"/>
    <property type="evidence" value="ECO:0007669"/>
    <property type="project" value="InterPro"/>
</dbReference>
<dbReference type="InterPro" id="IPR025662">
    <property type="entry name" value="Sigma_54_int_dom_ATP-bd_1"/>
</dbReference>
<keyword evidence="11" id="KW-1185">Reference proteome</keyword>
<dbReference type="FunFam" id="3.40.50.300:FF:000006">
    <property type="entry name" value="DNA-binding transcriptional regulator NtrC"/>
    <property type="match status" value="1"/>
</dbReference>
<keyword evidence="6" id="KW-0804">Transcription</keyword>
<dbReference type="InterPro" id="IPR000014">
    <property type="entry name" value="PAS"/>
</dbReference>
<dbReference type="InterPro" id="IPR002078">
    <property type="entry name" value="Sigma_54_int"/>
</dbReference>
<dbReference type="Gene3D" id="3.40.50.300">
    <property type="entry name" value="P-loop containing nucleotide triphosphate hydrolases"/>
    <property type="match status" value="1"/>
</dbReference>
<dbReference type="PROSITE" id="PS50045">
    <property type="entry name" value="SIGMA54_INTERACT_4"/>
    <property type="match status" value="1"/>
</dbReference>
<dbReference type="CDD" id="cd00009">
    <property type="entry name" value="AAA"/>
    <property type="match status" value="1"/>
</dbReference>
<dbReference type="Pfam" id="PF02954">
    <property type="entry name" value="HTH_8"/>
    <property type="match status" value="1"/>
</dbReference>
<keyword evidence="2" id="KW-0067">ATP-binding</keyword>
<gene>
    <name evidence="10" type="ORF">P6N53_02920</name>
</gene>
<dbReference type="Gene3D" id="1.10.8.60">
    <property type="match status" value="1"/>
</dbReference>
<dbReference type="Pfam" id="PF25601">
    <property type="entry name" value="AAA_lid_14"/>
    <property type="match status" value="1"/>
</dbReference>
<dbReference type="PANTHER" id="PTHR32071">
    <property type="entry name" value="TRANSCRIPTIONAL REGULATORY PROTEIN"/>
    <property type="match status" value="1"/>
</dbReference>
<keyword evidence="4" id="KW-0238">DNA-binding</keyword>
<keyword evidence="1" id="KW-0547">Nucleotide-binding</keyword>
<name>A0AAW7Z8T0_9FIRM</name>
<dbReference type="RefSeq" id="WP_304541046.1">
    <property type="nucleotide sequence ID" value="NZ_JARPTC010000003.1"/>
</dbReference>
<dbReference type="EMBL" id="JARPTC010000003">
    <property type="protein sequence ID" value="MDO7786173.1"/>
    <property type="molecule type" value="Genomic_DNA"/>
</dbReference>
<dbReference type="AlphaFoldDB" id="A0AAW7Z8T0"/>
<dbReference type="InterPro" id="IPR058031">
    <property type="entry name" value="AAA_lid_NorR"/>
</dbReference>
<dbReference type="GO" id="GO:0043565">
    <property type="term" value="F:sequence-specific DNA binding"/>
    <property type="evidence" value="ECO:0007669"/>
    <property type="project" value="InterPro"/>
</dbReference>
<evidence type="ECO:0000259" key="9">
    <source>
        <dbReference type="PROSITE" id="PS50112"/>
    </source>
</evidence>
<dbReference type="GO" id="GO:0005524">
    <property type="term" value="F:ATP binding"/>
    <property type="evidence" value="ECO:0007669"/>
    <property type="project" value="UniProtKB-KW"/>
</dbReference>
<comment type="caution">
    <text evidence="10">The sequence shown here is derived from an EMBL/GenBank/DDBJ whole genome shotgun (WGS) entry which is preliminary data.</text>
</comment>
<evidence type="ECO:0000259" key="8">
    <source>
        <dbReference type="PROSITE" id="PS50045"/>
    </source>
</evidence>
<evidence type="ECO:0000256" key="5">
    <source>
        <dbReference type="ARBA" id="ARBA00023159"/>
    </source>
</evidence>
<feature type="coiled-coil region" evidence="7">
    <location>
        <begin position="235"/>
        <end position="262"/>
    </location>
</feature>
<organism evidence="10 11">
    <name type="scientific">Desulforamulus aquiferis</name>
    <dbReference type="NCBI Taxonomy" id="1397668"/>
    <lineage>
        <taxon>Bacteria</taxon>
        <taxon>Bacillati</taxon>
        <taxon>Bacillota</taxon>
        <taxon>Clostridia</taxon>
        <taxon>Eubacteriales</taxon>
        <taxon>Peptococcaceae</taxon>
        <taxon>Desulforamulus</taxon>
    </lineage>
</organism>
<evidence type="ECO:0000256" key="7">
    <source>
        <dbReference type="SAM" id="Coils"/>
    </source>
</evidence>
<dbReference type="Gene3D" id="1.10.10.60">
    <property type="entry name" value="Homeodomain-like"/>
    <property type="match status" value="1"/>
</dbReference>
<dbReference type="InterPro" id="IPR003593">
    <property type="entry name" value="AAA+_ATPase"/>
</dbReference>
<dbReference type="InterPro" id="IPR009057">
    <property type="entry name" value="Homeodomain-like_sf"/>
</dbReference>
<dbReference type="Pfam" id="PF13426">
    <property type="entry name" value="PAS_9"/>
    <property type="match status" value="1"/>
</dbReference>
<keyword evidence="5" id="KW-0010">Activator</keyword>
<evidence type="ECO:0000313" key="11">
    <source>
        <dbReference type="Proteomes" id="UP001172911"/>
    </source>
</evidence>
<dbReference type="PROSITE" id="PS00688">
    <property type="entry name" value="SIGMA54_INTERACT_3"/>
    <property type="match status" value="1"/>
</dbReference>
<keyword evidence="3" id="KW-0805">Transcription regulation</keyword>
<dbReference type="Gene3D" id="3.30.450.20">
    <property type="entry name" value="PAS domain"/>
    <property type="match status" value="1"/>
</dbReference>
<dbReference type="InterPro" id="IPR035965">
    <property type="entry name" value="PAS-like_dom_sf"/>
</dbReference>
<dbReference type="PANTHER" id="PTHR32071:SF57">
    <property type="entry name" value="C4-DICARBOXYLATE TRANSPORT TRANSCRIPTIONAL REGULATORY PROTEIN DCTD"/>
    <property type="match status" value="1"/>
</dbReference>
<dbReference type="InterPro" id="IPR027417">
    <property type="entry name" value="P-loop_NTPase"/>
</dbReference>
<evidence type="ECO:0000256" key="4">
    <source>
        <dbReference type="ARBA" id="ARBA00023125"/>
    </source>
</evidence>
<accession>A0AAW7Z8T0</accession>
<dbReference type="Pfam" id="PF00158">
    <property type="entry name" value="Sigma54_activat"/>
    <property type="match status" value="1"/>
</dbReference>
<sequence>MGRYHKFYPSANELYSLPVQEVDHSISVQDGQRLLQSGLLGGLLIKKENEHSVILPEDLAGASDDNLSIVSVARRPAIYFAAETPVSELFEKWTLTQDSVPVVTGQNDQPLGIVDPLAAAALMHQEFVKVRSYLDSVLNLVNESVCGIDLGHKVVIWNSKAEELYGVKSEEILSGRIEDFFSNIRITNCMHENKELRGHYHQPCDGTHVLINSGPVAAADGILGGVSVEKDITEVVQLNQELSKASSQVKLLEQEIRKMSGQDCAFRKLTGRSLAIQNLINFGKKVSSTDATVLLRGESGTGKELFARAIHQNSTRHLRPFIVVNCGAIPNNLFESELFGYESGAFTGADRKGKPGMFELANGGTIFLDEIGEMPLEMQVKLLRVLQEGSYYRVGGSESVQVNVRVLAATHRDLESMISRRQFREDLYYRLNVVTLEIPPLRERREDIPELVHLFVQEFCQKYGKSVVKIEPSVMTSFLDYSWPGNIRELKNAVERLVVLTEGDIIDEQSLPENLRRNTYISLVTAPAAQGKLIDVAVEAEKQLIIKTLQQVRGNRSEAARVLGIPRSTLYYKLRQLGIPAKG</sequence>
<dbReference type="InterPro" id="IPR025944">
    <property type="entry name" value="Sigma_54_int_dom_CS"/>
</dbReference>
<feature type="domain" description="PAS" evidence="9">
    <location>
        <begin position="130"/>
        <end position="174"/>
    </location>
</feature>
<protein>
    <submittedName>
        <fullName evidence="10">Sigma 54-interacting transcriptional regulator</fullName>
    </submittedName>
</protein>
<keyword evidence="7" id="KW-0175">Coiled coil</keyword>